<reference evidence="2" key="1">
    <citation type="submission" date="2022-08" db="EMBL/GenBank/DDBJ databases">
        <title>Genomic Encyclopedia of Type Strains, Phase V (KMG-V): Genome sequencing to study the core and pangenomes of soil and plant-associated prokaryotes.</title>
        <authorList>
            <person name="Whitman W."/>
        </authorList>
    </citation>
    <scope>NUCLEOTIDE SEQUENCE</scope>
    <source>
        <strain evidence="2">SP3026</strain>
    </source>
</reference>
<dbReference type="AlphaFoldDB" id="A0A9X2V7M6"/>
<dbReference type="Proteomes" id="UP001155144">
    <property type="component" value="Unassembled WGS sequence"/>
</dbReference>
<dbReference type="EMBL" id="JANUBL010000005">
    <property type="protein sequence ID" value="MCS4122326.1"/>
    <property type="molecule type" value="Genomic_DNA"/>
</dbReference>
<dbReference type="InterPro" id="IPR001584">
    <property type="entry name" value="Integrase_cat-core"/>
</dbReference>
<gene>
    <name evidence="2" type="ORF">GGP45_002686</name>
</gene>
<evidence type="ECO:0000259" key="1">
    <source>
        <dbReference type="Pfam" id="PF13333"/>
    </source>
</evidence>
<dbReference type="GO" id="GO:0015074">
    <property type="term" value="P:DNA integration"/>
    <property type="evidence" value="ECO:0007669"/>
    <property type="project" value="InterPro"/>
</dbReference>
<evidence type="ECO:0000313" key="2">
    <source>
        <dbReference type="EMBL" id="MCS4122326.1"/>
    </source>
</evidence>
<sequence>MAESFFATLECELIEQELFSDRSEAHLAVFDYVEAFYNPHRWHSALDY</sequence>
<name>A0A9X2V7M6_9BACT</name>
<evidence type="ECO:0000313" key="3">
    <source>
        <dbReference type="Proteomes" id="UP001155144"/>
    </source>
</evidence>
<protein>
    <submittedName>
        <fullName evidence="2">Transposase InsO family protein</fullName>
    </submittedName>
</protein>
<comment type="caution">
    <text evidence="2">The sequence shown here is derived from an EMBL/GenBank/DDBJ whole genome shotgun (WGS) entry which is preliminary data.</text>
</comment>
<feature type="domain" description="Integrase catalytic" evidence="1">
    <location>
        <begin position="3"/>
        <end position="43"/>
    </location>
</feature>
<dbReference type="Pfam" id="PF13333">
    <property type="entry name" value="rve_2"/>
    <property type="match status" value="1"/>
</dbReference>
<accession>A0A9X2V7M6</accession>
<organism evidence="2 3">
    <name type="scientific">Salinibacter ruber</name>
    <dbReference type="NCBI Taxonomy" id="146919"/>
    <lineage>
        <taxon>Bacteria</taxon>
        <taxon>Pseudomonadati</taxon>
        <taxon>Rhodothermota</taxon>
        <taxon>Rhodothermia</taxon>
        <taxon>Rhodothermales</taxon>
        <taxon>Salinibacteraceae</taxon>
        <taxon>Salinibacter</taxon>
    </lineage>
</organism>
<proteinExistence type="predicted"/>